<keyword evidence="5" id="KW-0805">Transcription regulation</keyword>
<keyword evidence="5" id="KW-0642">Proline metabolism</keyword>
<feature type="domain" description="Proline dehydrogenase PutA" evidence="9">
    <location>
        <begin position="65"/>
        <end position="175"/>
    </location>
</feature>
<evidence type="ECO:0000256" key="5">
    <source>
        <dbReference type="PIRNR" id="PIRNR000197"/>
    </source>
</evidence>
<dbReference type="InterPro" id="IPR016162">
    <property type="entry name" value="Ald_DH_N"/>
</dbReference>
<dbReference type="Gene3D" id="1.20.5.460">
    <property type="entry name" value="Single helix bin"/>
    <property type="match status" value="1"/>
</dbReference>
<dbReference type="InterPro" id="IPR025703">
    <property type="entry name" value="Bifunct_PutA"/>
</dbReference>
<evidence type="ECO:0000259" key="7">
    <source>
        <dbReference type="Pfam" id="PF00171"/>
    </source>
</evidence>
<name>A0A8J2ZCQ6_9PROT</name>
<dbReference type="Proteomes" id="UP000597507">
    <property type="component" value="Unassembled WGS sequence"/>
</dbReference>
<dbReference type="AlphaFoldDB" id="A0A8J2ZCQ6"/>
<dbReference type="Gene3D" id="3.40.309.10">
    <property type="entry name" value="Aldehyde Dehydrogenase, Chain A, domain 2"/>
    <property type="match status" value="1"/>
</dbReference>
<dbReference type="EC" id="1.5.5.2" evidence="5"/>
<dbReference type="GO" id="GO:0009898">
    <property type="term" value="C:cytoplasmic side of plasma membrane"/>
    <property type="evidence" value="ECO:0007669"/>
    <property type="project" value="TreeGrafter"/>
</dbReference>
<dbReference type="Gene3D" id="3.20.20.220">
    <property type="match status" value="1"/>
</dbReference>
<comment type="pathway">
    <text evidence="5">Amino-acid degradation; L-proline degradation into L-glutamate; L-glutamate from L-proline: step 1/2.</text>
</comment>
<evidence type="ECO:0000256" key="1">
    <source>
        <dbReference type="ARBA" id="ARBA00004786"/>
    </source>
</evidence>
<keyword evidence="5" id="KW-0238">DNA-binding</keyword>
<dbReference type="InterPro" id="IPR024082">
    <property type="entry name" value="PRODH_PutA_dom_II"/>
</dbReference>
<keyword evidence="5" id="KW-0678">Repressor</keyword>
<comment type="cofactor">
    <cofactor evidence="5">
        <name>FAD</name>
        <dbReference type="ChEBI" id="CHEBI:57692"/>
    </cofactor>
</comment>
<dbReference type="InterPro" id="IPR016160">
    <property type="entry name" value="Ald_DH_CS_CYS"/>
</dbReference>
<dbReference type="GO" id="GO:0003842">
    <property type="term" value="F:L-glutamate gamma-semialdehyde dehydrogenase activity"/>
    <property type="evidence" value="ECO:0007669"/>
    <property type="project" value="UniProtKB-UniRule"/>
</dbReference>
<dbReference type="NCBIfam" id="NF008869">
    <property type="entry name" value="PRK11904.1"/>
    <property type="match status" value="1"/>
</dbReference>
<dbReference type="PANTHER" id="PTHR42862">
    <property type="entry name" value="DELTA-1-PYRROLINE-5-CARBOXYLATE DEHYDROGENASE 1, ISOFORM A-RELATED"/>
    <property type="match status" value="1"/>
</dbReference>
<dbReference type="InterPro" id="IPR016163">
    <property type="entry name" value="Ald_DH_C"/>
</dbReference>
<dbReference type="Pfam" id="PF14850">
    <property type="entry name" value="Pro_dh-DNA_bdg"/>
    <property type="match status" value="1"/>
</dbReference>
<organism evidence="10 11">
    <name type="scientific">Caldovatus sediminis</name>
    <dbReference type="NCBI Taxonomy" id="2041189"/>
    <lineage>
        <taxon>Bacteria</taxon>
        <taxon>Pseudomonadati</taxon>
        <taxon>Pseudomonadota</taxon>
        <taxon>Alphaproteobacteria</taxon>
        <taxon>Acetobacterales</taxon>
        <taxon>Roseomonadaceae</taxon>
        <taxon>Caldovatus</taxon>
    </lineage>
</organism>
<dbReference type="SUPFAM" id="SSF51730">
    <property type="entry name" value="FAD-linked oxidoreductase"/>
    <property type="match status" value="1"/>
</dbReference>
<dbReference type="InterPro" id="IPR002872">
    <property type="entry name" value="Proline_DH_dom"/>
</dbReference>
<comment type="similarity">
    <text evidence="5">In the C-terminal section; belongs to the aldehyde dehydrogenase family.</text>
</comment>
<keyword evidence="11" id="KW-1185">Reference proteome</keyword>
<evidence type="ECO:0000256" key="6">
    <source>
        <dbReference type="PIRSR" id="PIRSR000197-1"/>
    </source>
</evidence>
<dbReference type="Pfam" id="PF01619">
    <property type="entry name" value="Pro_dh"/>
    <property type="match status" value="1"/>
</dbReference>
<dbReference type="EC" id="1.2.1.88" evidence="5"/>
<dbReference type="Pfam" id="PF00171">
    <property type="entry name" value="Aldedh"/>
    <property type="match status" value="1"/>
</dbReference>
<comment type="caution">
    <text evidence="10">The sequence shown here is derived from an EMBL/GenBank/DDBJ whole genome shotgun (WGS) entry which is preliminary data.</text>
</comment>
<evidence type="ECO:0000259" key="8">
    <source>
        <dbReference type="Pfam" id="PF01619"/>
    </source>
</evidence>
<evidence type="ECO:0000313" key="11">
    <source>
        <dbReference type="Proteomes" id="UP000597507"/>
    </source>
</evidence>
<proteinExistence type="inferred from homology"/>
<keyword evidence="5" id="KW-0804">Transcription</keyword>
<dbReference type="EMBL" id="BMKS01000009">
    <property type="protein sequence ID" value="GGG40464.1"/>
    <property type="molecule type" value="Genomic_DNA"/>
</dbReference>
<dbReference type="GO" id="GO:0004657">
    <property type="term" value="F:proline dehydrogenase activity"/>
    <property type="evidence" value="ECO:0007669"/>
    <property type="project" value="UniProtKB-UniRule"/>
</dbReference>
<comment type="pathway">
    <text evidence="1 5">Amino-acid degradation; L-proline degradation into L-glutamate; L-glutamate from L-proline: step 2/2.</text>
</comment>
<dbReference type="InterPro" id="IPR015590">
    <property type="entry name" value="Aldehyde_DH_dom"/>
</dbReference>
<dbReference type="PANTHER" id="PTHR42862:SF1">
    <property type="entry name" value="DELTA-1-PYRROLINE-5-CARBOXYLATE DEHYDROGENASE 2, ISOFORM A-RELATED"/>
    <property type="match status" value="1"/>
</dbReference>
<evidence type="ECO:0000256" key="4">
    <source>
        <dbReference type="ARBA" id="ARBA00048142"/>
    </source>
</evidence>
<keyword evidence="3 5" id="KW-0520">NAD</keyword>
<dbReference type="InterPro" id="IPR029041">
    <property type="entry name" value="FAD-linked_oxidoreductase-like"/>
</dbReference>
<feature type="active site" evidence="6">
    <location>
        <position position="822"/>
    </location>
</feature>
<dbReference type="Gene3D" id="3.40.605.10">
    <property type="entry name" value="Aldehyde Dehydrogenase, Chain A, domain 1"/>
    <property type="match status" value="1"/>
</dbReference>
<dbReference type="GO" id="GO:0003700">
    <property type="term" value="F:DNA-binding transcription factor activity"/>
    <property type="evidence" value="ECO:0007669"/>
    <property type="project" value="InterPro"/>
</dbReference>
<dbReference type="GO" id="GO:0003677">
    <property type="term" value="F:DNA binding"/>
    <property type="evidence" value="ECO:0007669"/>
    <property type="project" value="UniProtKB-KW"/>
</dbReference>
<accession>A0A8J2ZCQ6</accession>
<feature type="domain" description="Aldehyde dehydrogenase" evidence="7">
    <location>
        <begin position="555"/>
        <end position="1005"/>
    </location>
</feature>
<evidence type="ECO:0000256" key="3">
    <source>
        <dbReference type="ARBA" id="ARBA00023027"/>
    </source>
</evidence>
<dbReference type="InterPro" id="IPR005933">
    <property type="entry name" value="PutA_C"/>
</dbReference>
<evidence type="ECO:0000259" key="9">
    <source>
        <dbReference type="Pfam" id="PF14850"/>
    </source>
</evidence>
<protein>
    <recommendedName>
        <fullName evidence="5">Bifunctional protein PutA</fullName>
    </recommendedName>
    <domain>
        <recommendedName>
            <fullName evidence="5">Proline dehydrogenase</fullName>
            <ecNumber evidence="5">1.5.5.2</ecNumber>
        </recommendedName>
        <alternativeName>
            <fullName evidence="5">Proline oxidase</fullName>
        </alternativeName>
    </domain>
    <domain>
        <recommendedName>
            <fullName evidence="5">Delta-1-pyrroline-5-carboxylate dehydrogenase</fullName>
            <shortName evidence="5">P5C dehydrogenase</shortName>
            <ecNumber evidence="5">1.2.1.88</ecNumber>
        </recommendedName>
        <alternativeName>
            <fullName evidence="5">L-glutamate gamma-semialdehyde dehydrogenase</fullName>
        </alternativeName>
    </domain>
</protein>
<evidence type="ECO:0000313" key="10">
    <source>
        <dbReference type="EMBL" id="GGG40464.1"/>
    </source>
</evidence>
<comment type="function">
    <text evidence="5">Oxidizes proline to glutamate for use as a carbon and nitrogen source.</text>
</comment>
<dbReference type="InterPro" id="IPR050485">
    <property type="entry name" value="Proline_metab_enzyme"/>
</dbReference>
<keyword evidence="2 5" id="KW-0560">Oxidoreductase</keyword>
<comment type="catalytic activity">
    <reaction evidence="4 5">
        <text>L-glutamate 5-semialdehyde + NAD(+) + H2O = L-glutamate + NADH + 2 H(+)</text>
        <dbReference type="Rhea" id="RHEA:30235"/>
        <dbReference type="ChEBI" id="CHEBI:15377"/>
        <dbReference type="ChEBI" id="CHEBI:15378"/>
        <dbReference type="ChEBI" id="CHEBI:29985"/>
        <dbReference type="ChEBI" id="CHEBI:57540"/>
        <dbReference type="ChEBI" id="CHEBI:57945"/>
        <dbReference type="ChEBI" id="CHEBI:58066"/>
        <dbReference type="EC" id="1.2.1.88"/>
    </reaction>
</comment>
<comment type="catalytic activity">
    <reaction evidence="5">
        <text>L-proline + a quinone = (S)-1-pyrroline-5-carboxylate + a quinol + H(+)</text>
        <dbReference type="Rhea" id="RHEA:23784"/>
        <dbReference type="ChEBI" id="CHEBI:15378"/>
        <dbReference type="ChEBI" id="CHEBI:17388"/>
        <dbReference type="ChEBI" id="CHEBI:24646"/>
        <dbReference type="ChEBI" id="CHEBI:60039"/>
        <dbReference type="ChEBI" id="CHEBI:132124"/>
        <dbReference type="EC" id="1.5.5.2"/>
    </reaction>
</comment>
<dbReference type="SUPFAM" id="SSF81935">
    <property type="entry name" value="N-terminal domain of bifunctional PutA protein"/>
    <property type="match status" value="1"/>
</dbReference>
<dbReference type="GO" id="GO:0010133">
    <property type="term" value="P:L-proline catabolic process to L-glutamate"/>
    <property type="evidence" value="ECO:0007669"/>
    <property type="project" value="UniProtKB-UniRule"/>
</dbReference>
<feature type="active site" evidence="6">
    <location>
        <position position="788"/>
    </location>
</feature>
<dbReference type="FunFam" id="3.40.309.10:FF:000005">
    <property type="entry name" value="1-pyrroline-5-carboxylate dehydrogenase 1"/>
    <property type="match status" value="1"/>
</dbReference>
<sequence>MPVAPGAAEDRAEMRRLHRLDEAEALAPLLRAAALPPERGRRVHMRALELVRHARAAHRPGADVSVFLAEFGLDTPEGVALLCLAEALLRIPDAATQDALIEATLGGADWQAHLGHADSLAVNASTFAFMLSGRVLGLEESRAVPGAIGRIVKRLGEPVIRAALRHGMRVLARQFVMGRTIAEALGRAGDTDGRRWRYSFDMLGEAARTAADAARYFDAYREAIGAVGQASAGRGPVEGHGVSVKLSALHPRYEALQADRCVPALVGALTALARDAKAQDIGLTVDAEEAERLEISLDVFAAVRADPALDGWEGLGLAIQAYQKRAPAVVEWTAALARRTGHAIPARLVKGAYWDTEIKQTQVQGLPDYPVFTRKAATDVSWLACARRMLELRDALRPAFATHNAHSLAYVLELSSGVGIEAQRLHGMGEALYERVVARGEAPVRVYAPVGSHEDLLAYLVRRLLENGANTSFVHRLVDAEVPEEAIVADPVEAARAGPARHPRIPLPAALYHPDRRNSRGLDLADPAVREPALAAVRAAAARDWSDAAQRRGPSREVRSPADRAALVGTVREAGPADLDAALAAAAAAWRGWDARGGAARAAVLERAADLIEAHRFEFLALLAREAGKTLPDGHAEVREAADFCRWYAARAREWFGPPRELAGPTGERNTWALAGRGVFACISPWNFPLAIFTGQVAAALAAGNAVAAKPAEQTPLVAALAVRLLHEAGVPREVLHLLPGDGPSVGAPLVADPRVAGVAFTGGTETAQAIARSLAARPGPLVPLIAETGGINAMVVDSSALPEQAVQDALTSAFGSAGQRCSALRVLCVQEEIADRVLGMLAGAAAELRVGDPLDPATDVGPVIDEEAREGLEAWCRGLATAPLFEVPVPPDVARRGTFFAPRAYALPSVRALTREVFGPVLHVVRWRGGALDALLDDIAASGFALTLGVHSRIESVQRRVAERLRVGNTYVNRNQIGAVVGVQPFGGHGLSGTGPKAGGPVTLIRFATELTVSVNTAATGGNASLLALDAGGV</sequence>
<evidence type="ECO:0000256" key="2">
    <source>
        <dbReference type="ARBA" id="ARBA00023002"/>
    </source>
</evidence>
<dbReference type="UniPathway" id="UPA00261">
    <property type="reaction ID" value="UER00373"/>
</dbReference>
<dbReference type="PIRSF" id="PIRSF000197">
    <property type="entry name" value="Bifunct_PutA"/>
    <property type="match status" value="1"/>
</dbReference>
<gene>
    <name evidence="10" type="primary">putA</name>
    <name evidence="10" type="ORF">GCM10010964_30110</name>
</gene>
<dbReference type="InterPro" id="IPR024089">
    <property type="entry name" value="PRODH_PutA_dom_I/II"/>
</dbReference>
<dbReference type="SUPFAM" id="SSF53720">
    <property type="entry name" value="ALDH-like"/>
    <property type="match status" value="1"/>
</dbReference>
<feature type="domain" description="Proline dehydrogenase" evidence="8">
    <location>
        <begin position="191"/>
        <end position="476"/>
    </location>
</feature>
<comment type="similarity">
    <text evidence="5">In the N-terminal section; belongs to the proline dehydrogenase family.</text>
</comment>
<dbReference type="RefSeq" id="WP_268237499.1">
    <property type="nucleotide sequence ID" value="NZ_BMKS01000009.1"/>
</dbReference>
<keyword evidence="5" id="KW-0274">FAD</keyword>
<dbReference type="InterPro" id="IPR016161">
    <property type="entry name" value="Ald_DH/histidinol_DH"/>
</dbReference>
<dbReference type="NCBIfam" id="TIGR01238">
    <property type="entry name" value="D1pyr5carbox3"/>
    <property type="match status" value="1"/>
</dbReference>
<keyword evidence="5" id="KW-0285">Flavoprotein</keyword>
<reference evidence="10 11" key="1">
    <citation type="journal article" date="2014" name="Int. J. Syst. Evol. Microbiol.">
        <title>Complete genome sequence of Corynebacterium casei LMG S-19264T (=DSM 44701T), isolated from a smear-ripened cheese.</title>
        <authorList>
            <consortium name="US DOE Joint Genome Institute (JGI-PGF)"/>
            <person name="Walter F."/>
            <person name="Albersmeier A."/>
            <person name="Kalinowski J."/>
            <person name="Ruckert C."/>
        </authorList>
    </citation>
    <scope>NUCLEOTIDE SEQUENCE [LARGE SCALE GENOMIC DNA]</scope>
    <source>
        <strain evidence="10 11">CGMCC 1.16330</strain>
    </source>
</reference>
<dbReference type="CDD" id="cd07125">
    <property type="entry name" value="ALDH_PutA-P5CDH"/>
    <property type="match status" value="1"/>
</dbReference>
<dbReference type="PROSITE" id="PS00070">
    <property type="entry name" value="ALDEHYDE_DEHYDR_CYS"/>
    <property type="match status" value="1"/>
</dbReference>